<accession>A0AAW1SLX5</accession>
<evidence type="ECO:0000313" key="2">
    <source>
        <dbReference type="Proteomes" id="UP001485043"/>
    </source>
</evidence>
<evidence type="ECO:0000313" key="1">
    <source>
        <dbReference type="EMBL" id="KAK9847136.1"/>
    </source>
</evidence>
<dbReference type="AlphaFoldDB" id="A0AAW1SLX5"/>
<name>A0AAW1SLX5_9CHLO</name>
<protein>
    <submittedName>
        <fullName evidence="1">Uncharacterized protein</fullName>
    </submittedName>
</protein>
<dbReference type="Proteomes" id="UP001485043">
    <property type="component" value="Unassembled WGS sequence"/>
</dbReference>
<organism evidence="1 2">
    <name type="scientific">Apatococcus fuscideae</name>
    <dbReference type="NCBI Taxonomy" id="2026836"/>
    <lineage>
        <taxon>Eukaryota</taxon>
        <taxon>Viridiplantae</taxon>
        <taxon>Chlorophyta</taxon>
        <taxon>core chlorophytes</taxon>
        <taxon>Trebouxiophyceae</taxon>
        <taxon>Chlorellales</taxon>
        <taxon>Chlorellaceae</taxon>
        <taxon>Apatococcus</taxon>
    </lineage>
</organism>
<comment type="caution">
    <text evidence="1">The sequence shown here is derived from an EMBL/GenBank/DDBJ whole genome shotgun (WGS) entry which is preliminary data.</text>
</comment>
<gene>
    <name evidence="1" type="ORF">WJX84_011149</name>
</gene>
<dbReference type="EMBL" id="JALJOV010001491">
    <property type="protein sequence ID" value="KAK9847136.1"/>
    <property type="molecule type" value="Genomic_DNA"/>
</dbReference>
<sequence length="92" mass="10099">MSIESTWIHWEALGPAHNDATYSWTAVTLLCKAGLHSRTLGIGDTPPPMPDRQKGLRVRRVRPMAPNLMPISSAEGLRLAGCCPFTLTQRST</sequence>
<proteinExistence type="predicted"/>
<keyword evidence="2" id="KW-1185">Reference proteome</keyword>
<reference evidence="1 2" key="1">
    <citation type="journal article" date="2024" name="Nat. Commun.">
        <title>Phylogenomics reveals the evolutionary origins of lichenization in chlorophyte algae.</title>
        <authorList>
            <person name="Puginier C."/>
            <person name="Libourel C."/>
            <person name="Otte J."/>
            <person name="Skaloud P."/>
            <person name="Haon M."/>
            <person name="Grisel S."/>
            <person name="Petersen M."/>
            <person name="Berrin J.G."/>
            <person name="Delaux P.M."/>
            <person name="Dal Grande F."/>
            <person name="Keller J."/>
        </authorList>
    </citation>
    <scope>NUCLEOTIDE SEQUENCE [LARGE SCALE GENOMIC DNA]</scope>
    <source>
        <strain evidence="1 2">SAG 2523</strain>
    </source>
</reference>